<protein>
    <submittedName>
        <fullName evidence="1">LPS export ABC transporter protein LptC</fullName>
    </submittedName>
</protein>
<accession>A0A4R6T6I7</accession>
<dbReference type="AlphaFoldDB" id="A0A4R6T6I7"/>
<reference evidence="1 2" key="1">
    <citation type="submission" date="2019-03" db="EMBL/GenBank/DDBJ databases">
        <title>Genomic Encyclopedia of Type Strains, Phase III (KMG-III): the genomes of soil and plant-associated and newly described type strains.</title>
        <authorList>
            <person name="Whitman W."/>
        </authorList>
    </citation>
    <scope>NUCLEOTIDE SEQUENCE [LARGE SCALE GENOMIC DNA]</scope>
    <source>
        <strain evidence="1 2">CECT 8446</strain>
    </source>
</reference>
<evidence type="ECO:0000313" key="2">
    <source>
        <dbReference type="Proteomes" id="UP000294535"/>
    </source>
</evidence>
<dbReference type="RefSeq" id="WP_133554955.1">
    <property type="nucleotide sequence ID" value="NZ_SNYF01000006.1"/>
</dbReference>
<proteinExistence type="predicted"/>
<name>A0A4R6T6I7_9BACT</name>
<comment type="caution">
    <text evidence="1">The sequence shown here is derived from an EMBL/GenBank/DDBJ whole genome shotgun (WGS) entry which is preliminary data.</text>
</comment>
<dbReference type="GO" id="GO:0005886">
    <property type="term" value="C:plasma membrane"/>
    <property type="evidence" value="ECO:0007669"/>
    <property type="project" value="InterPro"/>
</dbReference>
<dbReference type="EMBL" id="SNYF01000006">
    <property type="protein sequence ID" value="TDQ17166.1"/>
    <property type="molecule type" value="Genomic_DNA"/>
</dbReference>
<dbReference type="Gene3D" id="2.60.450.10">
    <property type="entry name" value="Lipopolysaccharide (LPS) transport protein A like domain"/>
    <property type="match status" value="1"/>
</dbReference>
<keyword evidence="2" id="KW-1185">Reference proteome</keyword>
<dbReference type="NCBIfam" id="TIGR04409">
    <property type="entry name" value="LptC_YrbK"/>
    <property type="match status" value="1"/>
</dbReference>
<gene>
    <name evidence="1" type="ORF">DFQ04_1818</name>
</gene>
<organism evidence="1 2">
    <name type="scientific">Algoriphagus boseongensis</name>
    <dbReference type="NCBI Taxonomy" id="1442587"/>
    <lineage>
        <taxon>Bacteria</taxon>
        <taxon>Pseudomonadati</taxon>
        <taxon>Bacteroidota</taxon>
        <taxon>Cytophagia</taxon>
        <taxon>Cytophagales</taxon>
        <taxon>Cyclobacteriaceae</taxon>
        <taxon>Algoriphagus</taxon>
    </lineage>
</organism>
<dbReference type="InterPro" id="IPR026265">
    <property type="entry name" value="LptC"/>
</dbReference>
<dbReference type="GO" id="GO:0015221">
    <property type="term" value="F:lipopolysaccharide transmembrane transporter activity"/>
    <property type="evidence" value="ECO:0007669"/>
    <property type="project" value="InterPro"/>
</dbReference>
<sequence length="182" mass="21053">MNPKIQFLLLSLFGSLFFFSCRESVSPEVLEVYDGPMNEAIDILLIHSDSAVLRSEIRAPRQLEFKNGDLQFPEGIEIKFFTVEGLLETTLRADRGFFMKDENLYRGEGNVQIQNLIKDQKLQTEEIFWNQAQKKIWTEKFVTIQERQTLFNGTGMEADDTFSNYTLKQVRDSRTLLPGEGL</sequence>
<dbReference type="Proteomes" id="UP000294535">
    <property type="component" value="Unassembled WGS sequence"/>
</dbReference>
<dbReference type="PROSITE" id="PS51257">
    <property type="entry name" value="PROKAR_LIPOPROTEIN"/>
    <property type="match status" value="1"/>
</dbReference>
<dbReference type="OrthoDB" id="9812080at2"/>
<dbReference type="InterPro" id="IPR010664">
    <property type="entry name" value="LipoPS_assembly_LptC-rel"/>
</dbReference>
<dbReference type="Pfam" id="PF06835">
    <property type="entry name" value="LptC"/>
    <property type="match status" value="1"/>
</dbReference>
<evidence type="ECO:0000313" key="1">
    <source>
        <dbReference type="EMBL" id="TDQ17166.1"/>
    </source>
</evidence>